<name>A0A2P2NBB6_RHIMU</name>
<evidence type="ECO:0000256" key="1">
    <source>
        <dbReference type="SAM" id="MobiDB-lite"/>
    </source>
</evidence>
<proteinExistence type="predicted"/>
<sequence length="23" mass="2528">MSFKLGISGPVFQDTSPFRNGLE</sequence>
<dbReference type="EMBL" id="GGEC01059295">
    <property type="protein sequence ID" value="MBX39779.1"/>
    <property type="molecule type" value="Transcribed_RNA"/>
</dbReference>
<accession>A0A2P2NBB6</accession>
<organism evidence="2">
    <name type="scientific">Rhizophora mucronata</name>
    <name type="common">Asiatic mangrove</name>
    <dbReference type="NCBI Taxonomy" id="61149"/>
    <lineage>
        <taxon>Eukaryota</taxon>
        <taxon>Viridiplantae</taxon>
        <taxon>Streptophyta</taxon>
        <taxon>Embryophyta</taxon>
        <taxon>Tracheophyta</taxon>
        <taxon>Spermatophyta</taxon>
        <taxon>Magnoliopsida</taxon>
        <taxon>eudicotyledons</taxon>
        <taxon>Gunneridae</taxon>
        <taxon>Pentapetalae</taxon>
        <taxon>rosids</taxon>
        <taxon>fabids</taxon>
        <taxon>Malpighiales</taxon>
        <taxon>Rhizophoraceae</taxon>
        <taxon>Rhizophora</taxon>
    </lineage>
</organism>
<reference evidence="2" key="1">
    <citation type="submission" date="2018-02" db="EMBL/GenBank/DDBJ databases">
        <title>Rhizophora mucronata_Transcriptome.</title>
        <authorList>
            <person name="Meera S.P."/>
            <person name="Sreeshan A."/>
            <person name="Augustine A."/>
        </authorList>
    </citation>
    <scope>NUCLEOTIDE SEQUENCE</scope>
    <source>
        <tissue evidence="2">Leaf</tissue>
    </source>
</reference>
<feature type="region of interest" description="Disordered" evidence="1">
    <location>
        <begin position="1"/>
        <end position="23"/>
    </location>
</feature>
<protein>
    <submittedName>
        <fullName evidence="2">Uncharacterized protein</fullName>
    </submittedName>
</protein>
<dbReference type="AlphaFoldDB" id="A0A2P2NBB6"/>
<feature type="compositionally biased region" description="Polar residues" evidence="1">
    <location>
        <begin position="13"/>
        <end position="23"/>
    </location>
</feature>
<evidence type="ECO:0000313" key="2">
    <source>
        <dbReference type="EMBL" id="MBX39779.1"/>
    </source>
</evidence>